<feature type="region of interest" description="Disordered" evidence="3">
    <location>
        <begin position="333"/>
        <end position="367"/>
    </location>
</feature>
<dbReference type="PRINTS" id="PR00080">
    <property type="entry name" value="SDRFAMILY"/>
</dbReference>
<accession>A0A1H4YBM2</accession>
<dbReference type="Gene3D" id="3.40.50.720">
    <property type="entry name" value="NAD(P)-binding Rossmann-like Domain"/>
    <property type="match status" value="1"/>
</dbReference>
<feature type="compositionally biased region" description="Polar residues" evidence="3">
    <location>
        <begin position="14"/>
        <end position="23"/>
    </location>
</feature>
<feature type="compositionally biased region" description="Pro residues" evidence="3">
    <location>
        <begin position="1"/>
        <end position="11"/>
    </location>
</feature>
<feature type="compositionally biased region" description="Basic and acidic residues" evidence="3">
    <location>
        <begin position="356"/>
        <end position="367"/>
    </location>
</feature>
<dbReference type="EMBL" id="FNTH01000001">
    <property type="protein sequence ID" value="SED15416.1"/>
    <property type="molecule type" value="Genomic_DNA"/>
</dbReference>
<evidence type="ECO:0000256" key="2">
    <source>
        <dbReference type="ARBA" id="ARBA00023002"/>
    </source>
</evidence>
<dbReference type="Pfam" id="PF13561">
    <property type="entry name" value="adh_short_C2"/>
    <property type="match status" value="1"/>
</dbReference>
<protein>
    <recommendedName>
        <fullName evidence="6">NAD(P)-dependent dehydrogenase, short-chain alcohol dehydrogenase family</fullName>
    </recommendedName>
</protein>
<evidence type="ECO:0000313" key="4">
    <source>
        <dbReference type="EMBL" id="SED15416.1"/>
    </source>
</evidence>
<keyword evidence="2" id="KW-0560">Oxidoreductase</keyword>
<dbReference type="PANTHER" id="PTHR48107">
    <property type="entry name" value="NADPH-DEPENDENT ALDEHYDE REDUCTASE-LIKE PROTEIN, CHLOROPLASTIC-RELATED"/>
    <property type="match status" value="1"/>
</dbReference>
<feature type="region of interest" description="Disordered" evidence="3">
    <location>
        <begin position="280"/>
        <end position="301"/>
    </location>
</feature>
<evidence type="ECO:0000256" key="1">
    <source>
        <dbReference type="ARBA" id="ARBA00006484"/>
    </source>
</evidence>
<comment type="similarity">
    <text evidence="1">Belongs to the short-chain dehydrogenases/reductases (SDR) family.</text>
</comment>
<dbReference type="PRINTS" id="PR00081">
    <property type="entry name" value="GDHRDH"/>
</dbReference>
<dbReference type="PANTHER" id="PTHR48107:SF16">
    <property type="entry name" value="NADPH-DEPENDENT ALDEHYDE REDUCTASE 1, CHLOROPLASTIC"/>
    <property type="match status" value="1"/>
</dbReference>
<gene>
    <name evidence="4" type="ORF">SAMN05444164_3877</name>
</gene>
<evidence type="ECO:0000313" key="5">
    <source>
        <dbReference type="Proteomes" id="UP000198992"/>
    </source>
</evidence>
<dbReference type="Proteomes" id="UP000198992">
    <property type="component" value="Unassembled WGS sequence"/>
</dbReference>
<sequence length="398" mass="43018">MTPDYPKPPFPAQKQPTPGSTDAMQPRPDHGETSYKGSGKLKGMKAVITGGDSGIGRAVAIAFAREGADVLIAFLNETEEATEVKKLIEKEGRKAVLMPGDLQDAKHCREVIKKAVDGVGGLDILVNNAAHQATFRDIGDISDEEWEKTFRTNIHSMFYLTKAAVPHMKPGSAIINTASVNSDMPNPMLLAYATTKGAIQNFTGGLAQMLAEKGIRANAVAPGPIWTPLIPSTMPDDAVKNFGKQVPMKRPGQPAELATAYVMLADPQSSYTSGTTIAVTGASRSSDGRPQASRDARRPVFRRPRQTLAAGQSGFVGGGTVCASARTDGCAQRRQVGQALERRYRRSRSTSRGRHRQTEARRARSRVVDGRVARSEQAYDQEHAVRLLVFRPEDGWPA</sequence>
<dbReference type="AlphaFoldDB" id="A0A1H4YBM2"/>
<dbReference type="InterPro" id="IPR002347">
    <property type="entry name" value="SDR_fam"/>
</dbReference>
<dbReference type="InterPro" id="IPR020904">
    <property type="entry name" value="Sc_DH/Rdtase_CS"/>
</dbReference>
<evidence type="ECO:0008006" key="6">
    <source>
        <dbReference type="Google" id="ProtNLM"/>
    </source>
</evidence>
<feature type="region of interest" description="Disordered" evidence="3">
    <location>
        <begin position="1"/>
        <end position="38"/>
    </location>
</feature>
<reference evidence="4 5" key="1">
    <citation type="submission" date="2016-10" db="EMBL/GenBank/DDBJ databases">
        <authorList>
            <person name="de Groot N.N."/>
        </authorList>
    </citation>
    <scope>NUCLEOTIDE SEQUENCE [LARGE SCALE GENOMIC DNA]</scope>
    <source>
        <strain evidence="4 5">MT12</strain>
    </source>
</reference>
<proteinExistence type="inferred from homology"/>
<dbReference type="PROSITE" id="PS00061">
    <property type="entry name" value="ADH_SHORT"/>
    <property type="match status" value="1"/>
</dbReference>
<dbReference type="InterPro" id="IPR036291">
    <property type="entry name" value="NAD(P)-bd_dom_sf"/>
</dbReference>
<name>A0A1H4YBM2_9BRAD</name>
<dbReference type="GO" id="GO:0016614">
    <property type="term" value="F:oxidoreductase activity, acting on CH-OH group of donors"/>
    <property type="evidence" value="ECO:0007669"/>
    <property type="project" value="UniProtKB-ARBA"/>
</dbReference>
<feature type="compositionally biased region" description="Basic residues" evidence="3">
    <location>
        <begin position="343"/>
        <end position="355"/>
    </location>
</feature>
<dbReference type="CDD" id="cd05355">
    <property type="entry name" value="SDR_c1"/>
    <property type="match status" value="1"/>
</dbReference>
<organism evidence="4 5">
    <name type="scientific">Bradyrhizobium erythrophlei</name>
    <dbReference type="NCBI Taxonomy" id="1437360"/>
    <lineage>
        <taxon>Bacteria</taxon>
        <taxon>Pseudomonadati</taxon>
        <taxon>Pseudomonadota</taxon>
        <taxon>Alphaproteobacteria</taxon>
        <taxon>Hyphomicrobiales</taxon>
        <taxon>Nitrobacteraceae</taxon>
        <taxon>Bradyrhizobium</taxon>
    </lineage>
</organism>
<dbReference type="SUPFAM" id="SSF51735">
    <property type="entry name" value="NAD(P)-binding Rossmann-fold domains"/>
    <property type="match status" value="1"/>
</dbReference>
<evidence type="ECO:0000256" key="3">
    <source>
        <dbReference type="SAM" id="MobiDB-lite"/>
    </source>
</evidence>
<dbReference type="FunFam" id="3.40.50.720:FF:000084">
    <property type="entry name" value="Short-chain dehydrogenase reductase"/>
    <property type="match status" value="1"/>
</dbReference>